<dbReference type="EMBL" id="JBAKAP010000009">
    <property type="protein sequence ID" value="MEL0617209.1"/>
    <property type="molecule type" value="Genomic_DNA"/>
</dbReference>
<feature type="transmembrane region" description="Helical" evidence="1">
    <location>
        <begin position="36"/>
        <end position="56"/>
    </location>
</feature>
<dbReference type="PANTHER" id="PTHR28026">
    <property type="entry name" value="DUF962 DOMAIN PROTEIN (AFU_ORTHOLOGUE AFUA_8G05310)"/>
    <property type="match status" value="1"/>
</dbReference>
<comment type="caution">
    <text evidence="2">The sequence shown here is derived from an EMBL/GenBank/DDBJ whole genome shotgun (WGS) entry which is preliminary data.</text>
</comment>
<gene>
    <name evidence="2" type="ORF">V6243_10205</name>
</gene>
<evidence type="ECO:0000256" key="1">
    <source>
        <dbReference type="SAM" id="Phobius"/>
    </source>
</evidence>
<feature type="transmembrane region" description="Helical" evidence="1">
    <location>
        <begin position="68"/>
        <end position="86"/>
    </location>
</feature>
<keyword evidence="3" id="KW-1185">Reference proteome</keyword>
<reference evidence="2 3" key="1">
    <citation type="submission" date="2024-02" db="EMBL/GenBank/DDBJ databases">
        <title>Bacteria isolated from the canopy kelp, Nereocystis luetkeana.</title>
        <authorList>
            <person name="Pfister C.A."/>
            <person name="Younker I.T."/>
            <person name="Light S.H."/>
        </authorList>
    </citation>
    <scope>NUCLEOTIDE SEQUENCE [LARGE SCALE GENOMIC DNA]</scope>
    <source>
        <strain evidence="2 3">TI.5.07</strain>
    </source>
</reference>
<dbReference type="RefSeq" id="WP_205632710.1">
    <property type="nucleotide sequence ID" value="NZ_BJOH01000014.1"/>
</dbReference>
<keyword evidence="1" id="KW-1133">Transmembrane helix</keyword>
<feature type="transmembrane region" description="Helical" evidence="1">
    <location>
        <begin position="93"/>
        <end position="111"/>
    </location>
</feature>
<dbReference type="PANTHER" id="PTHR28026:SF9">
    <property type="entry name" value="2-HYDROXY-PALMITIC ACID DIOXYGENASE MPO1"/>
    <property type="match status" value="1"/>
</dbReference>
<dbReference type="GeneID" id="43178816"/>
<protein>
    <submittedName>
        <fullName evidence="2">Mpo1-like protein</fullName>
    </submittedName>
</protein>
<dbReference type="Pfam" id="PF06127">
    <property type="entry name" value="Mpo1-like"/>
    <property type="match status" value="1"/>
</dbReference>
<evidence type="ECO:0000313" key="2">
    <source>
        <dbReference type="EMBL" id="MEL0617209.1"/>
    </source>
</evidence>
<sequence length="181" mass="19915">MGISSHSHMGLGAQARLKESLAHYSASHRHPDNIRLHLICVPLIFTATLILVWRLLGGQGMSSEPGAGLWMLPGGLLTLAALGFYARLSWRASLVMLVWSLISLAAMFAMLGLRWPVVPLMVAIFLLAWVGQIIGHRLEGRKPAFLDDLRQLLIGPLFVLVELFPDLRDWLLASKSSSDDA</sequence>
<dbReference type="Proteomes" id="UP001378242">
    <property type="component" value="Unassembled WGS sequence"/>
</dbReference>
<evidence type="ECO:0000313" key="3">
    <source>
        <dbReference type="Proteomes" id="UP001378242"/>
    </source>
</evidence>
<feature type="transmembrane region" description="Helical" evidence="1">
    <location>
        <begin position="117"/>
        <end position="135"/>
    </location>
</feature>
<name>A0ABU9GFF9_COBMA</name>
<keyword evidence="1" id="KW-0472">Membrane</keyword>
<proteinExistence type="predicted"/>
<organism evidence="2 3">
    <name type="scientific">Cobetia marina</name>
    <name type="common">Deleya marina</name>
    <dbReference type="NCBI Taxonomy" id="28258"/>
    <lineage>
        <taxon>Bacteria</taxon>
        <taxon>Pseudomonadati</taxon>
        <taxon>Pseudomonadota</taxon>
        <taxon>Gammaproteobacteria</taxon>
        <taxon>Oceanospirillales</taxon>
        <taxon>Halomonadaceae</taxon>
        <taxon>Cobetia</taxon>
    </lineage>
</organism>
<accession>A0ABU9GFF9</accession>
<keyword evidence="1" id="KW-0812">Transmembrane</keyword>
<dbReference type="InterPro" id="IPR009305">
    <property type="entry name" value="Mpo1-like"/>
</dbReference>